<dbReference type="Proteomes" id="UP000223071">
    <property type="component" value="Unassembled WGS sequence"/>
</dbReference>
<dbReference type="NCBIfam" id="TIGR01499">
    <property type="entry name" value="folC"/>
    <property type="match status" value="1"/>
</dbReference>
<dbReference type="InterPro" id="IPR004101">
    <property type="entry name" value="Mur_ligase_C"/>
</dbReference>
<comment type="caution">
    <text evidence="14">The sequence shown here is derived from an EMBL/GenBank/DDBJ whole genome shotgun (WGS) entry which is preliminary data.</text>
</comment>
<dbReference type="GO" id="GO:0004326">
    <property type="term" value="F:tetrahydrofolylpolyglutamate synthase activity"/>
    <property type="evidence" value="ECO:0007669"/>
    <property type="project" value="UniProtKB-EC"/>
</dbReference>
<dbReference type="SUPFAM" id="SSF53623">
    <property type="entry name" value="MurD-like peptide ligases, catalytic domain"/>
    <property type="match status" value="1"/>
</dbReference>
<dbReference type="PIRSF" id="PIRSF001563">
    <property type="entry name" value="Folylpolyglu_synth"/>
    <property type="match status" value="1"/>
</dbReference>
<dbReference type="Pfam" id="PF08245">
    <property type="entry name" value="Mur_ligase_M"/>
    <property type="match status" value="1"/>
</dbReference>
<evidence type="ECO:0000256" key="6">
    <source>
        <dbReference type="ARBA" id="ARBA00022741"/>
    </source>
</evidence>
<evidence type="ECO:0000256" key="11">
    <source>
        <dbReference type="PIRNR" id="PIRNR001563"/>
    </source>
</evidence>
<evidence type="ECO:0000256" key="7">
    <source>
        <dbReference type="ARBA" id="ARBA00022840"/>
    </source>
</evidence>
<dbReference type="EMBL" id="PDJQ01000001">
    <property type="protein sequence ID" value="PFG74005.1"/>
    <property type="molecule type" value="Genomic_DNA"/>
</dbReference>
<dbReference type="Gene3D" id="3.90.190.20">
    <property type="entry name" value="Mur ligase, C-terminal domain"/>
    <property type="match status" value="1"/>
</dbReference>
<evidence type="ECO:0000256" key="3">
    <source>
        <dbReference type="ARBA" id="ARBA00013025"/>
    </source>
</evidence>
<sequence length="447" mass="47957">MEYPEAVGYLLSLSDMERGYQASANPTMSVASMRSLLARLNDPHLGRPTVHITGSKGKGTTSAMVAGILREAGYSTALYTSPHLHSFTERIAIGGEPVSPEEFAAGLSAILPAVEAERESVHGDVSTFGVLTALFFWLVRAQLPPVDWQVVEVGLGGTFDATNVFEATDVAVITPISLEHTQILGSTTVEIARDKAGIIKPGTTAVVARQRDPAVLDVIRERCAEVGAELVDAGALYDVEVTEMHPWGQRLRVRRPGGEMLELRTPMLGRHQAENAMTAVAVADAIRARGFELDDRAIAEGLARVRVPGRLEVMGQKPLIVADGAHNGESAAALARALREYFTWKRCFLVLGVTRDKDLRAMGFELAKLAELIVCVGFRNPRSLDPYEMIQQIGFLGPAAVAEETVAAGLETALAHANPDDLVCVTGSLYVVAEAREAILGESVIRG</sequence>
<evidence type="ECO:0000313" key="14">
    <source>
        <dbReference type="EMBL" id="PFG74005.1"/>
    </source>
</evidence>
<dbReference type="GO" id="GO:0005737">
    <property type="term" value="C:cytoplasm"/>
    <property type="evidence" value="ECO:0007669"/>
    <property type="project" value="TreeGrafter"/>
</dbReference>
<comment type="cofactor">
    <cofactor evidence="1">
        <name>Mg(2+)</name>
        <dbReference type="ChEBI" id="CHEBI:18420"/>
    </cofactor>
</comment>
<dbReference type="PANTHER" id="PTHR11136:SF0">
    <property type="entry name" value="DIHYDROFOLATE SYNTHETASE-RELATED"/>
    <property type="match status" value="1"/>
</dbReference>
<dbReference type="PANTHER" id="PTHR11136">
    <property type="entry name" value="FOLYLPOLYGLUTAMATE SYNTHASE-RELATED"/>
    <property type="match status" value="1"/>
</dbReference>
<evidence type="ECO:0000256" key="8">
    <source>
        <dbReference type="ARBA" id="ARBA00022842"/>
    </source>
</evidence>
<evidence type="ECO:0000313" key="15">
    <source>
        <dbReference type="Proteomes" id="UP000223071"/>
    </source>
</evidence>
<feature type="domain" description="Mur ligase C-terminal" evidence="12">
    <location>
        <begin position="309"/>
        <end position="428"/>
    </location>
</feature>
<keyword evidence="6 11" id="KW-0547">Nucleotide-binding</keyword>
<dbReference type="GO" id="GO:0008841">
    <property type="term" value="F:dihydrofolate synthase activity"/>
    <property type="evidence" value="ECO:0007669"/>
    <property type="project" value="TreeGrafter"/>
</dbReference>
<dbReference type="GO" id="GO:0046872">
    <property type="term" value="F:metal ion binding"/>
    <property type="evidence" value="ECO:0007669"/>
    <property type="project" value="UniProtKB-KW"/>
</dbReference>
<evidence type="ECO:0000256" key="10">
    <source>
        <dbReference type="ARBA" id="ARBA00047493"/>
    </source>
</evidence>
<dbReference type="SUPFAM" id="SSF53244">
    <property type="entry name" value="MurD-like peptide ligases, peptide-binding domain"/>
    <property type="match status" value="1"/>
</dbReference>
<reference evidence="14 15" key="1">
    <citation type="submission" date="2017-09" db="EMBL/GenBank/DDBJ databases">
        <title>Sequencing the genomes of two abundant thermophiles in Great Basin hot springs: Thermocrinis jamiesonii and novel Chloroflexi Thermoflexus hugenholtzii.</title>
        <authorList>
            <person name="Hedlund B."/>
        </authorList>
    </citation>
    <scope>NUCLEOTIDE SEQUENCE [LARGE SCALE GENOMIC DNA]</scope>
    <source>
        <strain evidence="14 15">G233</strain>
    </source>
</reference>
<evidence type="ECO:0000259" key="12">
    <source>
        <dbReference type="Pfam" id="PF02875"/>
    </source>
</evidence>
<dbReference type="Gene3D" id="3.40.1190.10">
    <property type="entry name" value="Mur-like, catalytic domain"/>
    <property type="match status" value="1"/>
</dbReference>
<keyword evidence="5" id="KW-0479">Metal-binding</keyword>
<dbReference type="GO" id="GO:0005524">
    <property type="term" value="F:ATP binding"/>
    <property type="evidence" value="ECO:0007669"/>
    <property type="project" value="UniProtKB-KW"/>
</dbReference>
<feature type="domain" description="Mur ligase central" evidence="13">
    <location>
        <begin position="167"/>
        <end position="283"/>
    </location>
</feature>
<dbReference type="EC" id="6.3.2.17" evidence="3"/>
<evidence type="ECO:0000256" key="4">
    <source>
        <dbReference type="ARBA" id="ARBA00022598"/>
    </source>
</evidence>
<gene>
    <name evidence="14" type="ORF">A9A59_1212</name>
</gene>
<evidence type="ECO:0000256" key="1">
    <source>
        <dbReference type="ARBA" id="ARBA00001946"/>
    </source>
</evidence>
<name>A0A2A9HG70_TEPT2</name>
<dbReference type="FunFam" id="3.40.1190.10:FF:000011">
    <property type="entry name" value="Folylpolyglutamate synthase/dihydrofolate synthase"/>
    <property type="match status" value="1"/>
</dbReference>
<dbReference type="InterPro" id="IPR001645">
    <property type="entry name" value="Folylpolyglutamate_synth"/>
</dbReference>
<keyword evidence="15" id="KW-1185">Reference proteome</keyword>
<evidence type="ECO:0000256" key="5">
    <source>
        <dbReference type="ARBA" id="ARBA00022723"/>
    </source>
</evidence>
<dbReference type="InterPro" id="IPR036615">
    <property type="entry name" value="Mur_ligase_C_dom_sf"/>
</dbReference>
<evidence type="ECO:0000256" key="2">
    <source>
        <dbReference type="ARBA" id="ARBA00008276"/>
    </source>
</evidence>
<keyword evidence="8" id="KW-0460">Magnesium</keyword>
<proteinExistence type="inferred from homology"/>
<dbReference type="InterPro" id="IPR013221">
    <property type="entry name" value="Mur_ligase_cen"/>
</dbReference>
<accession>A0A2A9HG70</accession>
<evidence type="ECO:0000256" key="9">
    <source>
        <dbReference type="ARBA" id="ARBA00030592"/>
    </source>
</evidence>
<protein>
    <recommendedName>
        <fullName evidence="3">tetrahydrofolate synthase</fullName>
        <ecNumber evidence="3">6.3.2.17</ecNumber>
    </recommendedName>
    <alternativeName>
        <fullName evidence="9">Tetrahydrofolylpolyglutamate synthase</fullName>
    </alternativeName>
</protein>
<dbReference type="Pfam" id="PF02875">
    <property type="entry name" value="Mur_ligase_C"/>
    <property type="match status" value="1"/>
</dbReference>
<organism evidence="14 15">
    <name type="scientific">Tepidiforma thermophila (strain KCTC 52669 / CGMCC 1.13589 / G233)</name>
    <dbReference type="NCBI Taxonomy" id="2761530"/>
    <lineage>
        <taxon>Bacteria</taxon>
        <taxon>Bacillati</taxon>
        <taxon>Chloroflexota</taxon>
        <taxon>Tepidiformia</taxon>
        <taxon>Tepidiformales</taxon>
        <taxon>Tepidiformaceae</taxon>
        <taxon>Tepidiforma</taxon>
    </lineage>
</organism>
<evidence type="ECO:0000259" key="13">
    <source>
        <dbReference type="Pfam" id="PF08245"/>
    </source>
</evidence>
<comment type="catalytic activity">
    <reaction evidence="10">
        <text>(6S)-5,6,7,8-tetrahydrofolyl-(gamma-L-Glu)(n) + L-glutamate + ATP = (6S)-5,6,7,8-tetrahydrofolyl-(gamma-L-Glu)(n+1) + ADP + phosphate + H(+)</text>
        <dbReference type="Rhea" id="RHEA:10580"/>
        <dbReference type="Rhea" id="RHEA-COMP:14738"/>
        <dbReference type="Rhea" id="RHEA-COMP:14740"/>
        <dbReference type="ChEBI" id="CHEBI:15378"/>
        <dbReference type="ChEBI" id="CHEBI:29985"/>
        <dbReference type="ChEBI" id="CHEBI:30616"/>
        <dbReference type="ChEBI" id="CHEBI:43474"/>
        <dbReference type="ChEBI" id="CHEBI:141005"/>
        <dbReference type="ChEBI" id="CHEBI:456216"/>
        <dbReference type="EC" id="6.3.2.17"/>
    </reaction>
</comment>
<keyword evidence="4 11" id="KW-0436">Ligase</keyword>
<comment type="similarity">
    <text evidence="2 11">Belongs to the folylpolyglutamate synthase family.</text>
</comment>
<dbReference type="InterPro" id="IPR036565">
    <property type="entry name" value="Mur-like_cat_sf"/>
</dbReference>
<dbReference type="RefSeq" id="WP_098503427.1">
    <property type="nucleotide sequence ID" value="NZ_PDJQ01000001.1"/>
</dbReference>
<dbReference type="AlphaFoldDB" id="A0A2A9HG70"/>
<keyword evidence="7 11" id="KW-0067">ATP-binding</keyword>